<dbReference type="EMBL" id="JAGHQM010002499">
    <property type="protein sequence ID" value="KAH0548599.1"/>
    <property type="molecule type" value="Genomic_DNA"/>
</dbReference>
<dbReference type="InterPro" id="IPR012340">
    <property type="entry name" value="NA-bd_OB-fold"/>
</dbReference>
<proteinExistence type="predicted"/>
<dbReference type="GO" id="GO:1990879">
    <property type="term" value="C:CST complex"/>
    <property type="evidence" value="ECO:0007669"/>
    <property type="project" value="InterPro"/>
</dbReference>
<sequence>MVHPYPPTAYVDISLLLSSLKPTDTQFGEWVNVIGYVTEGSLLVGSSGSDKKDALKSRERPSANVQAIMLWSANAIDVGEYEKALEDRLEAEKRRGVR</sequence>
<dbReference type="Gene3D" id="2.40.50.140">
    <property type="entry name" value="Nucleic acid-binding proteins"/>
    <property type="match status" value="1"/>
</dbReference>
<dbReference type="Pfam" id="PF12658">
    <property type="entry name" value="Ten1"/>
    <property type="match status" value="1"/>
</dbReference>
<reference evidence="1" key="1">
    <citation type="submission" date="2021-03" db="EMBL/GenBank/DDBJ databases">
        <title>Comparative genomics and phylogenomic investigation of the class Geoglossomycetes provide insights into ecological specialization and systematics.</title>
        <authorList>
            <person name="Melie T."/>
            <person name="Pirro S."/>
            <person name="Miller A.N."/>
            <person name="Quandt A."/>
        </authorList>
    </citation>
    <scope>NUCLEOTIDE SEQUENCE</scope>
    <source>
        <strain evidence="1">CAQ_001_2017</strain>
    </source>
</reference>
<name>A0A9P8L7F6_9PEZI</name>
<evidence type="ECO:0000313" key="1">
    <source>
        <dbReference type="EMBL" id="KAH0548599.1"/>
    </source>
</evidence>
<dbReference type="GO" id="GO:0043047">
    <property type="term" value="F:single-stranded telomeric DNA binding"/>
    <property type="evidence" value="ECO:0007669"/>
    <property type="project" value="InterPro"/>
</dbReference>
<organism evidence="1 2">
    <name type="scientific">Trichoglossum hirsutum</name>
    <dbReference type="NCBI Taxonomy" id="265104"/>
    <lineage>
        <taxon>Eukaryota</taxon>
        <taxon>Fungi</taxon>
        <taxon>Dikarya</taxon>
        <taxon>Ascomycota</taxon>
        <taxon>Pezizomycotina</taxon>
        <taxon>Geoglossomycetes</taxon>
        <taxon>Geoglossales</taxon>
        <taxon>Geoglossaceae</taxon>
        <taxon>Trichoglossum</taxon>
    </lineage>
</organism>
<dbReference type="InterPro" id="IPR024222">
    <property type="entry name" value="Ten1_fungal"/>
</dbReference>
<evidence type="ECO:0000313" key="2">
    <source>
        <dbReference type="Proteomes" id="UP000750711"/>
    </source>
</evidence>
<dbReference type="Proteomes" id="UP000750711">
    <property type="component" value="Unassembled WGS sequence"/>
</dbReference>
<dbReference type="GO" id="GO:0016233">
    <property type="term" value="P:telomere capping"/>
    <property type="evidence" value="ECO:0007669"/>
    <property type="project" value="InterPro"/>
</dbReference>
<keyword evidence="2" id="KW-1185">Reference proteome</keyword>
<accession>A0A9P8L7F6</accession>
<dbReference type="AlphaFoldDB" id="A0A9P8L7F6"/>
<protein>
    <submittedName>
        <fullName evidence="1">Uncharacterized protein</fullName>
    </submittedName>
</protein>
<comment type="caution">
    <text evidence="1">The sequence shown here is derived from an EMBL/GenBank/DDBJ whole genome shotgun (WGS) entry which is preliminary data.</text>
</comment>
<gene>
    <name evidence="1" type="ORF">GP486_007858</name>
</gene>